<feature type="transmembrane region" description="Helical" evidence="6">
    <location>
        <begin position="51"/>
        <end position="69"/>
    </location>
</feature>
<evidence type="ECO:0000313" key="8">
    <source>
        <dbReference type="Proteomes" id="UP000661691"/>
    </source>
</evidence>
<feature type="transmembrane region" description="Helical" evidence="6">
    <location>
        <begin position="81"/>
        <end position="104"/>
    </location>
</feature>
<comment type="subcellular location">
    <subcellularLocation>
        <location evidence="1">Membrane</location>
        <topology evidence="1">Multi-pass membrane protein</topology>
    </subcellularLocation>
</comment>
<proteinExistence type="inferred from homology"/>
<feature type="transmembrane region" description="Helical" evidence="6">
    <location>
        <begin position="275"/>
        <end position="297"/>
    </location>
</feature>
<evidence type="ECO:0000256" key="2">
    <source>
        <dbReference type="ARBA" id="ARBA00009773"/>
    </source>
</evidence>
<evidence type="ECO:0000256" key="6">
    <source>
        <dbReference type="SAM" id="Phobius"/>
    </source>
</evidence>
<reference evidence="8" key="1">
    <citation type="submission" date="2022-10" db="EMBL/GenBank/DDBJ databases">
        <title>A novel bacterium of genus Hazenella, isolated from South China Sea.</title>
        <authorList>
            <person name="Huang H."/>
            <person name="Mo K."/>
            <person name="Hu Y."/>
        </authorList>
    </citation>
    <scope>NUCLEOTIDE SEQUENCE [LARGE SCALE GENOMIC DNA]</scope>
    <source>
        <strain evidence="8">IB182357</strain>
    </source>
</reference>
<dbReference type="Pfam" id="PF01594">
    <property type="entry name" value="AI-2E_transport"/>
    <property type="match status" value="1"/>
</dbReference>
<dbReference type="GO" id="GO:0016020">
    <property type="term" value="C:membrane"/>
    <property type="evidence" value="ECO:0007669"/>
    <property type="project" value="UniProtKB-SubCell"/>
</dbReference>
<keyword evidence="4 6" id="KW-1133">Transmembrane helix</keyword>
<sequence>MKRPNFNIHITSLGGRCDLFNRTWIPPITRATLVVTIIFISYFILDFTLPLIYPFLISFAIALLINPAVNLLERRFRFPRWAAVTVILLLVLSIILSLVIFLVAEIVVGLTQLSDFLPTALETFGKKFTDTFTQENTSMRRIIDTVQSYLEQNPSHREQITTSLEHNIGVIANNGTNMITKILSAIGIFLSELPFFLTVLVFITLAAFFISLDWKRLNRGIGNLMPNRVQSTGGLVFQDMKKALMGFLRAQITLITITALIMLTGLFILRVPYAITIALIIGVVDLLPYLGVGAVLVPWITYALLVGDIRLGIGLAIVYGIIIVVRQALEPKLVASNVGLDPLLTLIALFIGLQLFGFFGLIIGPVFVVILLALHRAHVFRDIWQYIIGNDKPDNPRS</sequence>
<evidence type="ECO:0000313" key="7">
    <source>
        <dbReference type="EMBL" id="MBD1372783.1"/>
    </source>
</evidence>
<dbReference type="GO" id="GO:0055085">
    <property type="term" value="P:transmembrane transport"/>
    <property type="evidence" value="ECO:0007669"/>
    <property type="project" value="TreeGrafter"/>
</dbReference>
<keyword evidence="3 6" id="KW-0812">Transmembrane</keyword>
<dbReference type="InterPro" id="IPR002549">
    <property type="entry name" value="AI-2E-like"/>
</dbReference>
<feature type="transmembrane region" description="Helical" evidence="6">
    <location>
        <begin position="309"/>
        <end position="329"/>
    </location>
</feature>
<keyword evidence="8" id="KW-1185">Reference proteome</keyword>
<keyword evidence="5 6" id="KW-0472">Membrane</keyword>
<dbReference type="InterPro" id="IPR014227">
    <property type="entry name" value="YtvI-like"/>
</dbReference>
<evidence type="ECO:0000256" key="3">
    <source>
        <dbReference type="ARBA" id="ARBA00022692"/>
    </source>
</evidence>
<protein>
    <submittedName>
        <fullName evidence="7">Sporulation integral membrane protein YtvI</fullName>
    </submittedName>
</protein>
<evidence type="ECO:0000256" key="4">
    <source>
        <dbReference type="ARBA" id="ARBA00022989"/>
    </source>
</evidence>
<dbReference type="AlphaFoldDB" id="A0A926NG98"/>
<dbReference type="PANTHER" id="PTHR21716:SF68">
    <property type="entry name" value="TRANSPORT PROTEIN YTVI-RELATED"/>
    <property type="match status" value="1"/>
</dbReference>
<feature type="transmembrane region" description="Helical" evidence="6">
    <location>
        <begin position="349"/>
        <end position="374"/>
    </location>
</feature>
<feature type="transmembrane region" description="Helical" evidence="6">
    <location>
        <begin position="247"/>
        <end position="269"/>
    </location>
</feature>
<dbReference type="NCBIfam" id="TIGR02872">
    <property type="entry name" value="spore_ytvI"/>
    <property type="match status" value="1"/>
</dbReference>
<gene>
    <name evidence="7" type="primary">ytvI</name>
    <name evidence="7" type="ORF">IC620_10480</name>
</gene>
<comment type="similarity">
    <text evidence="2">Belongs to the autoinducer-2 exporter (AI-2E) (TC 2.A.86) family.</text>
</comment>
<feature type="transmembrane region" description="Helical" evidence="6">
    <location>
        <begin position="28"/>
        <end position="45"/>
    </location>
</feature>
<comment type="caution">
    <text evidence="7">The sequence shown here is derived from an EMBL/GenBank/DDBJ whole genome shotgun (WGS) entry which is preliminary data.</text>
</comment>
<feature type="transmembrane region" description="Helical" evidence="6">
    <location>
        <begin position="182"/>
        <end position="210"/>
    </location>
</feature>
<dbReference type="Proteomes" id="UP000661691">
    <property type="component" value="Unassembled WGS sequence"/>
</dbReference>
<dbReference type="PANTHER" id="PTHR21716">
    <property type="entry name" value="TRANSMEMBRANE PROTEIN"/>
    <property type="match status" value="1"/>
</dbReference>
<accession>A0A926NG98</accession>
<name>A0A926NG98_9BACL</name>
<dbReference type="EMBL" id="JACXAH010000014">
    <property type="protein sequence ID" value="MBD1372783.1"/>
    <property type="molecule type" value="Genomic_DNA"/>
</dbReference>
<evidence type="ECO:0000256" key="1">
    <source>
        <dbReference type="ARBA" id="ARBA00004141"/>
    </source>
</evidence>
<evidence type="ECO:0000256" key="5">
    <source>
        <dbReference type="ARBA" id="ARBA00023136"/>
    </source>
</evidence>
<organism evidence="7 8">
    <name type="scientific">Polycladospora coralii</name>
    <dbReference type="NCBI Taxonomy" id="2771432"/>
    <lineage>
        <taxon>Bacteria</taxon>
        <taxon>Bacillati</taxon>
        <taxon>Bacillota</taxon>
        <taxon>Bacilli</taxon>
        <taxon>Bacillales</taxon>
        <taxon>Thermoactinomycetaceae</taxon>
        <taxon>Polycladospora</taxon>
    </lineage>
</organism>